<organism evidence="2 3">
    <name type="scientific">Arthrobacter ginkgonis</name>
    <dbReference type="NCBI Taxonomy" id="1630594"/>
    <lineage>
        <taxon>Bacteria</taxon>
        <taxon>Bacillati</taxon>
        <taxon>Actinomycetota</taxon>
        <taxon>Actinomycetes</taxon>
        <taxon>Micrococcales</taxon>
        <taxon>Micrococcaceae</taxon>
        <taxon>Arthrobacter</taxon>
    </lineage>
</organism>
<protein>
    <submittedName>
        <fullName evidence="2">Uncharacterized protein</fullName>
    </submittedName>
</protein>
<evidence type="ECO:0000256" key="1">
    <source>
        <dbReference type="SAM" id="Phobius"/>
    </source>
</evidence>
<dbReference type="Proteomes" id="UP001500752">
    <property type="component" value="Unassembled WGS sequence"/>
</dbReference>
<dbReference type="EMBL" id="BAABEO010000008">
    <property type="protein sequence ID" value="GAA3673449.1"/>
    <property type="molecule type" value="Genomic_DNA"/>
</dbReference>
<keyword evidence="1" id="KW-0812">Transmembrane</keyword>
<name>A0ABP7C0I0_9MICC</name>
<gene>
    <name evidence="2" type="ORF">GCM10023081_09780</name>
</gene>
<reference evidence="3" key="1">
    <citation type="journal article" date="2019" name="Int. J. Syst. Evol. Microbiol.">
        <title>The Global Catalogue of Microorganisms (GCM) 10K type strain sequencing project: providing services to taxonomists for standard genome sequencing and annotation.</title>
        <authorList>
            <consortium name="The Broad Institute Genomics Platform"/>
            <consortium name="The Broad Institute Genome Sequencing Center for Infectious Disease"/>
            <person name="Wu L."/>
            <person name="Ma J."/>
        </authorList>
    </citation>
    <scope>NUCLEOTIDE SEQUENCE [LARGE SCALE GENOMIC DNA]</scope>
    <source>
        <strain evidence="3">JCM 30742</strain>
    </source>
</reference>
<accession>A0ABP7C0I0</accession>
<proteinExistence type="predicted"/>
<comment type="caution">
    <text evidence="2">The sequence shown here is derived from an EMBL/GenBank/DDBJ whole genome shotgun (WGS) entry which is preliminary data.</text>
</comment>
<keyword evidence="1" id="KW-0472">Membrane</keyword>
<evidence type="ECO:0000313" key="2">
    <source>
        <dbReference type="EMBL" id="GAA3673449.1"/>
    </source>
</evidence>
<evidence type="ECO:0000313" key="3">
    <source>
        <dbReference type="Proteomes" id="UP001500752"/>
    </source>
</evidence>
<keyword evidence="1" id="KW-1133">Transmembrane helix</keyword>
<sequence length="44" mass="5180">MEWVPLVVVAGLVVAAVSAWAWGRRYFRREIERIRRIRRANRGG</sequence>
<keyword evidence="3" id="KW-1185">Reference proteome</keyword>
<dbReference type="RefSeq" id="WP_345148903.1">
    <property type="nucleotide sequence ID" value="NZ_BAABEO010000008.1"/>
</dbReference>
<feature type="transmembrane region" description="Helical" evidence="1">
    <location>
        <begin position="6"/>
        <end position="27"/>
    </location>
</feature>